<evidence type="ECO:0000256" key="7">
    <source>
        <dbReference type="ARBA" id="ARBA00023163"/>
    </source>
</evidence>
<dbReference type="SUPFAM" id="SSF46785">
    <property type="entry name" value="Winged helix' DNA-binding domain"/>
    <property type="match status" value="1"/>
</dbReference>
<keyword evidence="3 8" id="KW-0963">Cytoplasm</keyword>
<dbReference type="InterPro" id="IPR036251">
    <property type="entry name" value="Arg_repress_C_sf"/>
</dbReference>
<gene>
    <name evidence="8" type="primary">argR</name>
    <name evidence="11" type="ORF">HMPREF3192_01221</name>
</gene>
<evidence type="ECO:0000259" key="10">
    <source>
        <dbReference type="Pfam" id="PF02863"/>
    </source>
</evidence>
<feature type="domain" description="Arginine repressor C-terminal" evidence="10">
    <location>
        <begin position="100"/>
        <end position="163"/>
    </location>
</feature>
<evidence type="ECO:0000256" key="8">
    <source>
        <dbReference type="HAMAP-Rule" id="MF_00173"/>
    </source>
</evidence>
<dbReference type="Pfam" id="PF01316">
    <property type="entry name" value="Arg_repressor"/>
    <property type="match status" value="1"/>
</dbReference>
<evidence type="ECO:0000313" key="12">
    <source>
        <dbReference type="Proteomes" id="UP000070675"/>
    </source>
</evidence>
<dbReference type="InterPro" id="IPR001669">
    <property type="entry name" value="Arg_repress"/>
</dbReference>
<comment type="caution">
    <text evidence="11">The sequence shown here is derived from an EMBL/GenBank/DDBJ whole genome shotgun (WGS) entry which is preliminary data.</text>
</comment>
<keyword evidence="8" id="KW-0055">Arginine biosynthesis</keyword>
<name>A0A133XQN2_9ACTN</name>
<reference evidence="12" key="1">
    <citation type="submission" date="2016-01" db="EMBL/GenBank/DDBJ databases">
        <authorList>
            <person name="Mitreva M."/>
            <person name="Pepin K.H."/>
            <person name="Mihindukulasuriya K.A."/>
            <person name="Fulton R."/>
            <person name="Fronick C."/>
            <person name="O'Laughlin M."/>
            <person name="Miner T."/>
            <person name="Herter B."/>
            <person name="Rosa B.A."/>
            <person name="Cordes M."/>
            <person name="Tomlinson C."/>
            <person name="Wollam A."/>
            <person name="Palsikar V.B."/>
            <person name="Mardis E.R."/>
            <person name="Wilson R.K."/>
        </authorList>
    </citation>
    <scope>NUCLEOTIDE SEQUENCE [LARGE SCALE GENOMIC DNA]</scope>
    <source>
        <strain evidence="12">DNF00019</strain>
    </source>
</reference>
<dbReference type="InterPro" id="IPR036390">
    <property type="entry name" value="WH_DNA-bd_sf"/>
</dbReference>
<accession>A0A133XQN2</accession>
<sequence length="171" mass="18770">MRKTLNDHKTVVIVKLYILRVFGKESSMVKKRNSRQDTIRDIVRGKSIRTQRALVQELTNAGFNCTQATVSRDIADMGLHKLPEGIYVLAEDLHLQRMVSDLVLSVRRVGNQILIKAQPGTAPGIAAAIDAADLPTVVGSLAGNDTILVVTDAVQTGEDFEVMINKLRHGQ</sequence>
<dbReference type="PATRIC" id="fig|1393034.3.peg.1190"/>
<comment type="subcellular location">
    <subcellularLocation>
        <location evidence="1 8">Cytoplasm</location>
    </subcellularLocation>
</comment>
<dbReference type="GO" id="GO:1900079">
    <property type="term" value="P:regulation of arginine biosynthetic process"/>
    <property type="evidence" value="ECO:0007669"/>
    <property type="project" value="UniProtKB-UniRule"/>
</dbReference>
<dbReference type="InterPro" id="IPR020900">
    <property type="entry name" value="Arg_repress_DNA-bd"/>
</dbReference>
<dbReference type="GO" id="GO:0005737">
    <property type="term" value="C:cytoplasm"/>
    <property type="evidence" value="ECO:0007669"/>
    <property type="project" value="UniProtKB-SubCell"/>
</dbReference>
<dbReference type="Proteomes" id="UP000070675">
    <property type="component" value="Unassembled WGS sequence"/>
</dbReference>
<dbReference type="GO" id="GO:0034618">
    <property type="term" value="F:arginine binding"/>
    <property type="evidence" value="ECO:0007669"/>
    <property type="project" value="InterPro"/>
</dbReference>
<proteinExistence type="inferred from homology"/>
<dbReference type="UniPathway" id="UPA00068"/>
<evidence type="ECO:0000256" key="3">
    <source>
        <dbReference type="ARBA" id="ARBA00022490"/>
    </source>
</evidence>
<dbReference type="InterPro" id="IPR036388">
    <property type="entry name" value="WH-like_DNA-bd_sf"/>
</dbReference>
<feature type="domain" description="Arginine repressor DNA-binding" evidence="9">
    <location>
        <begin position="31"/>
        <end position="92"/>
    </location>
</feature>
<dbReference type="AlphaFoldDB" id="A0A133XQN2"/>
<keyword evidence="5 8" id="KW-0805">Transcription regulation</keyword>
<dbReference type="Gene3D" id="1.10.10.10">
    <property type="entry name" value="Winged helix-like DNA-binding domain superfamily/Winged helix DNA-binding domain"/>
    <property type="match status" value="1"/>
</dbReference>
<comment type="function">
    <text evidence="8">Regulates arginine biosynthesis genes.</text>
</comment>
<dbReference type="PANTHER" id="PTHR34471">
    <property type="entry name" value="ARGININE REPRESSOR"/>
    <property type="match status" value="1"/>
</dbReference>
<organism evidence="11 12">
    <name type="scientific">Atopobium deltae</name>
    <dbReference type="NCBI Taxonomy" id="1393034"/>
    <lineage>
        <taxon>Bacteria</taxon>
        <taxon>Bacillati</taxon>
        <taxon>Actinomycetota</taxon>
        <taxon>Coriobacteriia</taxon>
        <taxon>Coriobacteriales</taxon>
        <taxon>Atopobiaceae</taxon>
        <taxon>Atopobium</taxon>
    </lineage>
</organism>
<evidence type="ECO:0000313" key="11">
    <source>
        <dbReference type="EMBL" id="KXB33249.1"/>
    </source>
</evidence>
<keyword evidence="8" id="KW-0028">Amino-acid biosynthesis</keyword>
<comment type="pathway">
    <text evidence="8">Amino-acid biosynthesis; L-arginine biosynthesis [regulation].</text>
</comment>
<dbReference type="HAMAP" id="MF_00173">
    <property type="entry name" value="Arg_repressor"/>
    <property type="match status" value="1"/>
</dbReference>
<evidence type="ECO:0000256" key="6">
    <source>
        <dbReference type="ARBA" id="ARBA00023125"/>
    </source>
</evidence>
<dbReference type="STRING" id="1393034.HMPREF3192_01221"/>
<dbReference type="GO" id="GO:0003700">
    <property type="term" value="F:DNA-binding transcription factor activity"/>
    <property type="evidence" value="ECO:0007669"/>
    <property type="project" value="UniProtKB-UniRule"/>
</dbReference>
<evidence type="ECO:0000256" key="2">
    <source>
        <dbReference type="ARBA" id="ARBA00008316"/>
    </source>
</evidence>
<dbReference type="InterPro" id="IPR020899">
    <property type="entry name" value="Arg_repress_C"/>
</dbReference>
<keyword evidence="6 8" id="KW-0238">DNA-binding</keyword>
<dbReference type="Gene3D" id="3.30.1360.40">
    <property type="match status" value="1"/>
</dbReference>
<dbReference type="Pfam" id="PF02863">
    <property type="entry name" value="Arg_repressor_C"/>
    <property type="match status" value="1"/>
</dbReference>
<dbReference type="GO" id="GO:0003677">
    <property type="term" value="F:DNA binding"/>
    <property type="evidence" value="ECO:0007669"/>
    <property type="project" value="UniProtKB-KW"/>
</dbReference>
<dbReference type="EMBL" id="LSCR01000040">
    <property type="protein sequence ID" value="KXB33249.1"/>
    <property type="molecule type" value="Genomic_DNA"/>
</dbReference>
<keyword evidence="4 8" id="KW-0678">Repressor</keyword>
<dbReference type="SUPFAM" id="SSF55252">
    <property type="entry name" value="C-terminal domain of arginine repressor"/>
    <property type="match status" value="1"/>
</dbReference>
<dbReference type="PANTHER" id="PTHR34471:SF1">
    <property type="entry name" value="ARGININE REPRESSOR"/>
    <property type="match status" value="1"/>
</dbReference>
<dbReference type="GO" id="GO:0051259">
    <property type="term" value="P:protein complex oligomerization"/>
    <property type="evidence" value="ECO:0007669"/>
    <property type="project" value="InterPro"/>
</dbReference>
<protein>
    <recommendedName>
        <fullName evidence="8">Arginine repressor</fullName>
    </recommendedName>
</protein>
<dbReference type="PRINTS" id="PR01467">
    <property type="entry name" value="ARGREPRESSOR"/>
</dbReference>
<evidence type="ECO:0000259" key="9">
    <source>
        <dbReference type="Pfam" id="PF01316"/>
    </source>
</evidence>
<keyword evidence="12" id="KW-1185">Reference proteome</keyword>
<evidence type="ECO:0000256" key="1">
    <source>
        <dbReference type="ARBA" id="ARBA00004496"/>
    </source>
</evidence>
<comment type="similarity">
    <text evidence="2 8">Belongs to the ArgR family.</text>
</comment>
<evidence type="ECO:0000256" key="4">
    <source>
        <dbReference type="ARBA" id="ARBA00022491"/>
    </source>
</evidence>
<evidence type="ECO:0000256" key="5">
    <source>
        <dbReference type="ARBA" id="ARBA00023015"/>
    </source>
</evidence>
<keyword evidence="7 8" id="KW-0804">Transcription</keyword>
<dbReference type="GO" id="GO:0006526">
    <property type="term" value="P:L-arginine biosynthetic process"/>
    <property type="evidence" value="ECO:0007669"/>
    <property type="project" value="UniProtKB-UniPathway"/>
</dbReference>